<evidence type="ECO:0000256" key="1">
    <source>
        <dbReference type="SAM" id="MobiDB-lite"/>
    </source>
</evidence>
<evidence type="ECO:0008006" key="5">
    <source>
        <dbReference type="Google" id="ProtNLM"/>
    </source>
</evidence>
<gene>
    <name evidence="3" type="ORF">LMG18096_02711</name>
</gene>
<protein>
    <recommendedName>
        <fullName evidence="5">Glycine zipper domain-containing protein</fullName>
    </recommendedName>
</protein>
<dbReference type="AlphaFoldDB" id="A0ABC8QG62"/>
<feature type="transmembrane region" description="Helical" evidence="2">
    <location>
        <begin position="6"/>
        <end position="30"/>
    </location>
</feature>
<dbReference type="EMBL" id="CATZAT010000005">
    <property type="protein sequence ID" value="CAJ0792658.1"/>
    <property type="molecule type" value="Genomic_DNA"/>
</dbReference>
<comment type="caution">
    <text evidence="3">The sequence shown here is derived from an EMBL/GenBank/DDBJ whole genome shotgun (WGS) entry which is preliminary data.</text>
</comment>
<keyword evidence="2" id="KW-0812">Transmembrane</keyword>
<keyword evidence="2" id="KW-0472">Membrane</keyword>
<dbReference type="Proteomes" id="UP001189663">
    <property type="component" value="Unassembled WGS sequence"/>
</dbReference>
<name>A0ABC8QG62_9RALS</name>
<sequence length="245" mass="25389">MNFTPSTTLVVCLIAIAVILLAVGVCWWGFRQDKLRQLPTRPPETAWRPDPSSFDPYGDEWESLAPYPEHATRAMHHARPLGQAGRAFHHPQGAASLDASHVIRDQHDSLDSWAESQHDTAPTPSPPASDVSGNSSQVHCPHCQSYRIETLNIARKAGSTIGSVAGATSGMAMAMSGAEVGATVGAVGGPLGSIFGGLAGAVIAGLVGSAAGCAAGSAVGAAIDDNVLDNYLCRSCGYAFNVNQE</sequence>
<evidence type="ECO:0000256" key="2">
    <source>
        <dbReference type="SAM" id="Phobius"/>
    </source>
</evidence>
<keyword evidence="2" id="KW-1133">Transmembrane helix</keyword>
<evidence type="ECO:0000313" key="3">
    <source>
        <dbReference type="EMBL" id="CAJ0792658.1"/>
    </source>
</evidence>
<feature type="region of interest" description="Disordered" evidence="1">
    <location>
        <begin position="112"/>
        <end position="137"/>
    </location>
</feature>
<organism evidence="3 4">
    <name type="scientific">Ralstonia holmesii</name>
    <dbReference type="NCBI Taxonomy" id="3058602"/>
    <lineage>
        <taxon>Bacteria</taxon>
        <taxon>Pseudomonadati</taxon>
        <taxon>Pseudomonadota</taxon>
        <taxon>Betaproteobacteria</taxon>
        <taxon>Burkholderiales</taxon>
        <taxon>Burkholderiaceae</taxon>
        <taxon>Ralstonia</taxon>
    </lineage>
</organism>
<accession>A0ABC8QG62</accession>
<reference evidence="3 4" key="1">
    <citation type="submission" date="2023-07" db="EMBL/GenBank/DDBJ databases">
        <authorList>
            <person name="Peeters C."/>
        </authorList>
    </citation>
    <scope>NUCLEOTIDE SEQUENCE [LARGE SCALE GENOMIC DNA]</scope>
    <source>
        <strain evidence="3 4">LMG 18096</strain>
    </source>
</reference>
<evidence type="ECO:0000313" key="4">
    <source>
        <dbReference type="Proteomes" id="UP001189663"/>
    </source>
</evidence>
<proteinExistence type="predicted"/>
<keyword evidence="4" id="KW-1185">Reference proteome</keyword>